<dbReference type="AlphaFoldDB" id="A0A1P8UI53"/>
<dbReference type="KEGG" id="afy:BW247_10855"/>
<organism evidence="3 4">
    <name type="scientific">Acidihalobacter ferrooxydans</name>
    <dbReference type="NCBI Taxonomy" id="1765967"/>
    <lineage>
        <taxon>Bacteria</taxon>
        <taxon>Pseudomonadati</taxon>
        <taxon>Pseudomonadota</taxon>
        <taxon>Gammaproteobacteria</taxon>
        <taxon>Chromatiales</taxon>
        <taxon>Ectothiorhodospiraceae</taxon>
        <taxon>Acidihalobacter</taxon>
    </lineage>
</organism>
<reference evidence="3 4" key="1">
    <citation type="submission" date="2017-01" db="EMBL/GenBank/DDBJ databases">
        <title>Draft sequence of Acidihalobacter ferrooxidans strain DSM 14175 (strain V8).</title>
        <authorList>
            <person name="Khaleque H.N."/>
            <person name="Ramsay J.P."/>
            <person name="Murphy R.J.T."/>
            <person name="Kaksonen A.H."/>
            <person name="Boxall N.J."/>
            <person name="Watkin E.L.J."/>
        </authorList>
    </citation>
    <scope>NUCLEOTIDE SEQUENCE [LARGE SCALE GENOMIC DNA]</scope>
    <source>
        <strain evidence="3 4">V8</strain>
    </source>
</reference>
<name>A0A1P8UI53_9GAMM</name>
<keyword evidence="1" id="KW-0472">Membrane</keyword>
<dbReference type="PANTHER" id="PTHR30336:SF4">
    <property type="entry name" value="ENVELOPE BIOGENESIS FACTOR ELYC"/>
    <property type="match status" value="1"/>
</dbReference>
<dbReference type="OrthoDB" id="9809813at2"/>
<protein>
    <recommendedName>
        <fullName evidence="2">DUF218 domain-containing protein</fullName>
    </recommendedName>
</protein>
<evidence type="ECO:0000256" key="1">
    <source>
        <dbReference type="SAM" id="Phobius"/>
    </source>
</evidence>
<dbReference type="InterPro" id="IPR014729">
    <property type="entry name" value="Rossmann-like_a/b/a_fold"/>
</dbReference>
<dbReference type="CDD" id="cd06259">
    <property type="entry name" value="YdcF-like"/>
    <property type="match status" value="1"/>
</dbReference>
<dbReference type="Gene3D" id="3.40.50.620">
    <property type="entry name" value="HUPs"/>
    <property type="match status" value="1"/>
</dbReference>
<dbReference type="Pfam" id="PF02698">
    <property type="entry name" value="DUF218"/>
    <property type="match status" value="1"/>
</dbReference>
<sequence length="270" mass="30346">MFSSFALVKLIELVIRPGLFLLWCALLGVLLLRWRRTRFWAGLLLIVGLGGLTVFAVTPASVWLLRPLEDRFTRPDPMPTHVTGIVLLGGAIDLPVSTTRHVTALNIRAERMLGFLQLAHRYPKARLVFTGGNASPFGGRATEAAVARRLFVSLGINPRRMLFENRSRNTRENALYTYRLVKPKPGQIWLLVTSAADMPRAVGCFRQVGWMIVPYPVDYHTRAHGAAWLTGLARSLTLGDWAAHEWLGLVYYRIRGWIPVLFPAPIRKNG</sequence>
<feature type="domain" description="DUF218" evidence="2">
    <location>
        <begin position="84"/>
        <end position="248"/>
    </location>
</feature>
<dbReference type="InterPro" id="IPR003848">
    <property type="entry name" value="DUF218"/>
</dbReference>
<gene>
    <name evidence="3" type="ORF">BW247_10855</name>
</gene>
<dbReference type="EMBL" id="CP019434">
    <property type="protein sequence ID" value="APZ43523.1"/>
    <property type="molecule type" value="Genomic_DNA"/>
</dbReference>
<keyword evidence="1" id="KW-0812">Transmembrane</keyword>
<feature type="transmembrane region" description="Helical" evidence="1">
    <location>
        <begin position="39"/>
        <end position="65"/>
    </location>
</feature>
<keyword evidence="1" id="KW-1133">Transmembrane helix</keyword>
<keyword evidence="4" id="KW-1185">Reference proteome</keyword>
<evidence type="ECO:0000313" key="4">
    <source>
        <dbReference type="Proteomes" id="UP000243807"/>
    </source>
</evidence>
<accession>A0A1P8UI53</accession>
<evidence type="ECO:0000313" key="3">
    <source>
        <dbReference type="EMBL" id="APZ43523.1"/>
    </source>
</evidence>
<dbReference type="PANTHER" id="PTHR30336">
    <property type="entry name" value="INNER MEMBRANE PROTEIN, PROBABLE PERMEASE"/>
    <property type="match status" value="1"/>
</dbReference>
<dbReference type="GO" id="GO:0005886">
    <property type="term" value="C:plasma membrane"/>
    <property type="evidence" value="ECO:0007669"/>
    <property type="project" value="TreeGrafter"/>
</dbReference>
<dbReference type="GO" id="GO:0000270">
    <property type="term" value="P:peptidoglycan metabolic process"/>
    <property type="evidence" value="ECO:0007669"/>
    <property type="project" value="TreeGrafter"/>
</dbReference>
<dbReference type="GO" id="GO:0043164">
    <property type="term" value="P:Gram-negative-bacterium-type cell wall biogenesis"/>
    <property type="evidence" value="ECO:0007669"/>
    <property type="project" value="TreeGrafter"/>
</dbReference>
<dbReference type="InterPro" id="IPR051599">
    <property type="entry name" value="Cell_Envelope_Assoc"/>
</dbReference>
<evidence type="ECO:0000259" key="2">
    <source>
        <dbReference type="Pfam" id="PF02698"/>
    </source>
</evidence>
<proteinExistence type="predicted"/>
<dbReference type="Proteomes" id="UP000243807">
    <property type="component" value="Chromosome"/>
</dbReference>
<feature type="transmembrane region" description="Helical" evidence="1">
    <location>
        <begin position="13"/>
        <end position="32"/>
    </location>
</feature>